<proteinExistence type="predicted"/>
<accession>A0AA47NZQ9</accession>
<feature type="region of interest" description="Disordered" evidence="4">
    <location>
        <begin position="270"/>
        <end position="320"/>
    </location>
</feature>
<feature type="region of interest" description="Disordered" evidence="4">
    <location>
        <begin position="1117"/>
        <end position="1193"/>
    </location>
</feature>
<keyword evidence="8" id="KW-0808">Transferase</keyword>
<feature type="region of interest" description="Disordered" evidence="4">
    <location>
        <begin position="839"/>
        <end position="932"/>
    </location>
</feature>
<feature type="region of interest" description="Disordered" evidence="4">
    <location>
        <begin position="1461"/>
        <end position="1485"/>
    </location>
</feature>
<dbReference type="GO" id="GO:0005085">
    <property type="term" value="F:guanyl-nucleotide exchange factor activity"/>
    <property type="evidence" value="ECO:0007669"/>
    <property type="project" value="UniProtKB-KW"/>
</dbReference>
<feature type="region of interest" description="Disordered" evidence="4">
    <location>
        <begin position="208"/>
        <end position="238"/>
    </location>
</feature>
<dbReference type="GO" id="GO:0048814">
    <property type="term" value="P:regulation of dendrite morphogenesis"/>
    <property type="evidence" value="ECO:0007669"/>
    <property type="project" value="TreeGrafter"/>
</dbReference>
<evidence type="ECO:0000256" key="3">
    <source>
        <dbReference type="PROSITE-ProRule" id="PRU00168"/>
    </source>
</evidence>
<keyword evidence="8" id="KW-0418">Kinase</keyword>
<dbReference type="Pfam" id="PF00617">
    <property type="entry name" value="RasGEF"/>
    <property type="match status" value="1"/>
</dbReference>
<dbReference type="InterPro" id="IPR011019">
    <property type="entry name" value="KIND_dom"/>
</dbReference>
<feature type="compositionally biased region" description="Polar residues" evidence="4">
    <location>
        <begin position="279"/>
        <end position="290"/>
    </location>
</feature>
<dbReference type="CDD" id="cd06224">
    <property type="entry name" value="REM"/>
    <property type="match status" value="1"/>
</dbReference>
<evidence type="ECO:0000259" key="6">
    <source>
        <dbReference type="PROSITE" id="PS50212"/>
    </source>
</evidence>
<dbReference type="PROSITE" id="PS51377">
    <property type="entry name" value="KIND"/>
    <property type="match status" value="2"/>
</dbReference>
<evidence type="ECO:0000256" key="2">
    <source>
        <dbReference type="ARBA" id="ARBA00022737"/>
    </source>
</evidence>
<dbReference type="GO" id="GO:0016301">
    <property type="term" value="F:kinase activity"/>
    <property type="evidence" value="ECO:0007669"/>
    <property type="project" value="UniProtKB-KW"/>
</dbReference>
<dbReference type="Proteomes" id="UP001174136">
    <property type="component" value="Unassembled WGS sequence"/>
</dbReference>
<keyword evidence="2" id="KW-0677">Repeat</keyword>
<evidence type="ECO:0000256" key="1">
    <source>
        <dbReference type="ARBA" id="ARBA00022658"/>
    </source>
</evidence>
<feature type="compositionally biased region" description="Low complexity" evidence="4">
    <location>
        <begin position="298"/>
        <end position="308"/>
    </location>
</feature>
<dbReference type="GO" id="GO:0007264">
    <property type="term" value="P:small GTPase-mediated signal transduction"/>
    <property type="evidence" value="ECO:0007669"/>
    <property type="project" value="InterPro"/>
</dbReference>
<feature type="domain" description="Ras-GEF" evidence="5">
    <location>
        <begin position="1555"/>
        <end position="1809"/>
    </location>
</feature>
<evidence type="ECO:0000313" key="9">
    <source>
        <dbReference type="Proteomes" id="UP001174136"/>
    </source>
</evidence>
<name>A0AA47NZQ9_MERPO</name>
<dbReference type="Gene3D" id="1.10.840.10">
    <property type="entry name" value="Ras guanine-nucleotide exchange factors catalytic domain"/>
    <property type="match status" value="1"/>
</dbReference>
<dbReference type="InterPro" id="IPR029899">
    <property type="entry name" value="KNDC1"/>
</dbReference>
<dbReference type="InterPro" id="IPR036964">
    <property type="entry name" value="RASGEF_cat_dom_sf"/>
</dbReference>
<feature type="compositionally biased region" description="Gly residues" evidence="4">
    <location>
        <begin position="1143"/>
        <end position="1153"/>
    </location>
</feature>
<dbReference type="SMART" id="SM00750">
    <property type="entry name" value="KIND"/>
    <property type="match status" value="2"/>
</dbReference>
<dbReference type="GO" id="GO:0043025">
    <property type="term" value="C:neuronal cell body"/>
    <property type="evidence" value="ECO:0007669"/>
    <property type="project" value="TreeGrafter"/>
</dbReference>
<dbReference type="InterPro" id="IPR000651">
    <property type="entry name" value="Ras-like_Gua-exchang_fac_N"/>
</dbReference>
<dbReference type="SUPFAM" id="SSF48366">
    <property type="entry name" value="Ras GEF"/>
    <property type="match status" value="1"/>
</dbReference>
<keyword evidence="1 3" id="KW-0344">Guanine-nucleotide releasing factor</keyword>
<feature type="domain" description="N-terminal Ras-GEF" evidence="6">
    <location>
        <begin position="1344"/>
        <end position="1468"/>
    </location>
</feature>
<feature type="compositionally biased region" description="Polar residues" evidence="4">
    <location>
        <begin position="727"/>
        <end position="741"/>
    </location>
</feature>
<comment type="caution">
    <text evidence="8">The sequence shown here is derived from an EMBL/GenBank/DDBJ whole genome shotgun (WGS) entry which is preliminary data.</text>
</comment>
<dbReference type="PROSITE" id="PS50009">
    <property type="entry name" value="RASGEF_CAT"/>
    <property type="match status" value="1"/>
</dbReference>
<dbReference type="EMBL" id="JAOPHQ010002917">
    <property type="protein sequence ID" value="KAK0144961.1"/>
    <property type="molecule type" value="Genomic_DNA"/>
</dbReference>
<feature type="region of interest" description="Disordered" evidence="4">
    <location>
        <begin position="706"/>
        <end position="741"/>
    </location>
</feature>
<sequence length="1839" mass="201705">MYACLQHPTAFHSPLQQENVSLADILSLRDSCLTEDEVWAMSGECVLALQSIQPTQLFHSLCITPDTLAFNAHGNVCFMEQLSDDVEGSFVPPEFDHTGSTFEGHVFSLGSTLSAALEFVIEPELQAELGEEALRMLELMQAELPDDRPRPPVILAQVEEKLAHTSSSAVCRKLSSVGRRVLSIESVSNFHGGQDGSWEARWQHAETGCPFQRPGSEGDDANNAVDGVTGRSSSSWQRWQACDGPWDPYLWATRMEDNDDSGVLIEELDRRSPAGPQWAGTQQPQYQGRSSRGVLNRSCSVPDSNNPPSSLPPAAHGDISVPVSDLTEIGADEEEPQGRGMTWSGRFRRPLDRGQSCECYPMSGEYTVDSAMDRWALPENKVNGTGECSCSSDTAMPSGDDGEEECGGRAADESPACGGQAEHSPDDDENDDGGSLGHSLYYVPNNHMTKSMLCLNEETQDEWISLRDLLPRCGRRLRVNELWALCYTCLATLQSYIDYPAYLCLDTVYVGCEGEVLFLKPKNVGSCDAFYLAPEYQDHGIVTEKACVYGVAAILWATAKFSLSPNQKLAMPRKLKRLLLEMAKRTAIERPSIVMAKKSCRDYLSRQGTTAETVWTKLIDAVHQQDSKSTAHESHNKADTSPTSPEHSPAHFTSGFVPLATESRLAPVHGPVPHSYPTSMLQLELPEAFTSTATHFSPIILTQEDHPEEETAKPGADIDGTEEFTRNGVNQPKQKGGFESTSHCENASLTQTFVTHLNVAVVPDGHAGQTARIMSGGQSSSEGTLLNSLSARSDVTPQHGTIVSLPVASTSTHLNSFKNYLLCQDPTTGHLTLVPVRYTTPTSDVSGSPQSPGSPREQQQTIYSKATTTTRPVNGLTGSVSAEPQRCLPPFQNVGPGNRHGGLAGSGSQDSDRYLGLPSGSRGLPAGSTQEMDGEPELGHYLHPALREAIHLLKGEFDYESCTENHQVELAMGIGEYIFSLKDLQYQSFASLVRERFRDLYWEEDLLGVLHWLVSSSPAKLGSNKTPPPASISPVRCAVQTRGARQSYLPHILDLNGNLHYTGPAAQDDPSKGTGTTMSTLQDIEPMYQDFEEMSEEHPDNICQVVSAAVCELPMESEVTQGGERSTGGGHESPASEDRALGGRRGGGAGDVGVSGEEQTGSDGMEDDSDSLGSSERRISPGGEGLWGTGPDPEPRSGSWALAYYGEECFGTEVVLYAQSLGQHLGSACLDVKAQELQQHLVIESRNLKKTRSFYQKLLQQDQKNKGSESKLMLGKLKTQLEELRAKVDFLYSVNKYLEVLRVDQWGLEVTLLPALADHHLSSLERPEPADPTLLSFGPQTGRCRSPLQTGSPKGLMAHLYARNAALDGYIQQLLYTYRYFCTSEQLLRFLMDRFITAARGPDLSGNNVKVLHRTLDLLEAWLVDCKLLDLTSNCSLLTKLENFLNAEVVPVDSRGETLLATLHSPPRKRRSQGSENPISIDQDDGSLSMHLSVEDAEKRHCHWKISMVLEPREKAFCIAAALPMPCYGPLLTDPSSGSPRTQERMLPFSQSTYSAQCTAQQLTLLQQEVFFGCHPVHFLNSRAKGVRDSALSPNKNVCRRVTPAEGGSLFAGEETAPSDSVLQRLLAYADSVTNWISAEIVSSDSSKAQAAMLTKFLLIGKHCYESRDFATAMQVIASLENVIVRQLPAWKHLSSKVCEVVEELRAVQVFLKSDDLCLMGGEQTGGRRPTLPSARILAMHVQQLERGAFTLTTGAYKWTKLRSIARVVSQVQAFQETAFPYSPQRELQAYLRRRIQHLSGCDLSLLAADNDANFQQPSTRRHVRRIQDTLRRVRANFQ</sequence>
<dbReference type="Pfam" id="PF00618">
    <property type="entry name" value="RasGEF_N"/>
    <property type="match status" value="1"/>
</dbReference>
<feature type="compositionally biased region" description="Polar residues" evidence="4">
    <location>
        <begin position="839"/>
        <end position="882"/>
    </location>
</feature>
<feature type="region of interest" description="Disordered" evidence="4">
    <location>
        <begin position="384"/>
        <end position="436"/>
    </location>
</feature>
<feature type="compositionally biased region" description="Polar residues" evidence="4">
    <location>
        <begin position="384"/>
        <end position="395"/>
    </location>
</feature>
<protein>
    <submittedName>
        <fullName evidence="8">Kinase non-catalytic C-lobe domain-containing protein 1</fullName>
    </submittedName>
</protein>
<dbReference type="InterPro" id="IPR001895">
    <property type="entry name" value="RASGEF_cat_dom"/>
</dbReference>
<feature type="region of interest" description="Disordered" evidence="4">
    <location>
        <begin position="625"/>
        <end position="654"/>
    </location>
</feature>
<dbReference type="Gene3D" id="1.10.510.10">
    <property type="entry name" value="Transferase(Phosphotransferase) domain 1"/>
    <property type="match status" value="2"/>
</dbReference>
<reference evidence="8" key="1">
    <citation type="journal article" date="2023" name="Front. Mar. Sci.">
        <title>A new Merluccius polli reference genome to investigate the effects of global change in West African waters.</title>
        <authorList>
            <person name="Mateo J.L."/>
            <person name="Blanco-Fernandez C."/>
            <person name="Garcia-Vazquez E."/>
            <person name="Machado-Schiaffino G."/>
        </authorList>
    </citation>
    <scope>NUCLEOTIDE SEQUENCE</scope>
    <source>
        <strain evidence="8">C29</strain>
        <tissue evidence="8">Fin</tissue>
    </source>
</reference>
<dbReference type="PANTHER" id="PTHR21560">
    <property type="entry name" value="VERY KIND PROTEIN"/>
    <property type="match status" value="1"/>
</dbReference>
<dbReference type="SMART" id="SM00147">
    <property type="entry name" value="RasGEF"/>
    <property type="match status" value="1"/>
</dbReference>
<dbReference type="FunFam" id="1.10.510.10:FF:000529">
    <property type="entry name" value="Kinase non-catalytic C-lobe domain-containing 1"/>
    <property type="match status" value="1"/>
</dbReference>
<dbReference type="PANTHER" id="PTHR21560:SF0">
    <property type="entry name" value="KINASE NON-CATALYTIC C-LOBE DOMAIN-CONTAINING PROTEIN 1"/>
    <property type="match status" value="1"/>
</dbReference>
<feature type="domain" description="KIND" evidence="7">
    <location>
        <begin position="464"/>
        <end position="633"/>
    </location>
</feature>
<keyword evidence="9" id="KW-1185">Reference proteome</keyword>
<gene>
    <name evidence="8" type="primary">KNDC1</name>
    <name evidence="8" type="ORF">N1851_016146</name>
</gene>
<dbReference type="GO" id="GO:0032045">
    <property type="term" value="C:guanyl-nucleotide exchange factor complex"/>
    <property type="evidence" value="ECO:0007669"/>
    <property type="project" value="TreeGrafter"/>
</dbReference>
<dbReference type="PROSITE" id="PS50212">
    <property type="entry name" value="RASGEF_NTER"/>
    <property type="match status" value="1"/>
</dbReference>
<dbReference type="InterPro" id="IPR023578">
    <property type="entry name" value="Ras_GEF_dom_sf"/>
</dbReference>
<evidence type="ECO:0000256" key="4">
    <source>
        <dbReference type="SAM" id="MobiDB-lite"/>
    </source>
</evidence>
<dbReference type="Gene3D" id="1.20.870.10">
    <property type="entry name" value="Son of sevenless (SoS) protein Chain: S domain 1"/>
    <property type="match status" value="1"/>
</dbReference>
<evidence type="ECO:0000313" key="8">
    <source>
        <dbReference type="EMBL" id="KAK0144961.1"/>
    </source>
</evidence>
<feature type="domain" description="KIND" evidence="7">
    <location>
        <begin position="20"/>
        <end position="200"/>
    </location>
</feature>
<evidence type="ECO:0000259" key="7">
    <source>
        <dbReference type="PROSITE" id="PS51377"/>
    </source>
</evidence>
<dbReference type="GO" id="GO:0030425">
    <property type="term" value="C:dendrite"/>
    <property type="evidence" value="ECO:0007669"/>
    <property type="project" value="TreeGrafter"/>
</dbReference>
<organism evidence="8 9">
    <name type="scientific">Merluccius polli</name>
    <name type="common">Benguela hake</name>
    <name type="synonym">Merluccius cadenati</name>
    <dbReference type="NCBI Taxonomy" id="89951"/>
    <lineage>
        <taxon>Eukaryota</taxon>
        <taxon>Metazoa</taxon>
        <taxon>Chordata</taxon>
        <taxon>Craniata</taxon>
        <taxon>Vertebrata</taxon>
        <taxon>Euteleostomi</taxon>
        <taxon>Actinopterygii</taxon>
        <taxon>Neopterygii</taxon>
        <taxon>Teleostei</taxon>
        <taxon>Neoteleostei</taxon>
        <taxon>Acanthomorphata</taxon>
        <taxon>Zeiogadaria</taxon>
        <taxon>Gadariae</taxon>
        <taxon>Gadiformes</taxon>
        <taxon>Gadoidei</taxon>
        <taxon>Merlucciidae</taxon>
        <taxon>Merluccius</taxon>
    </lineage>
</organism>
<evidence type="ECO:0000259" key="5">
    <source>
        <dbReference type="PROSITE" id="PS50009"/>
    </source>
</evidence>
<feature type="compositionally biased region" description="Basic and acidic residues" evidence="4">
    <location>
        <begin position="625"/>
        <end position="638"/>
    </location>
</feature>